<dbReference type="Pfam" id="PF00441">
    <property type="entry name" value="Acyl-CoA_dh_1"/>
    <property type="match status" value="1"/>
</dbReference>
<dbReference type="InterPro" id="IPR036250">
    <property type="entry name" value="AcylCo_DH-like_C"/>
</dbReference>
<dbReference type="KEGG" id="pbro:HOP40_09865"/>
<sequence length="337" mass="34483">MSKELHEDIRAAVGGMCADPAAEFDEALWAGLADNGFTLLGVPEQAGGSGGDLDDLAVAVETAARCAAPVPLADTAFVAGWLLAGAGLAIPDLGPMAVSAQALPADADGTVSGQVEAAWARHAGHVVVPVLKAGELLVAAFPRADLALTQGANLAGEPRDVLTLDRCPLPLLTAPAAAGVDPTAVLRRGALARSVQLAGAADSVLALSLRYAGERVQFGRPLNRFQAVQQSLATLAAHATMMRTSAMAAVLAVQECAPGADLAIAAAKATTSASAAVVATVGHQVHGALGFSREHRLGASTTRLWSWRDEFGDESFWQDVLADLVLAADAWWPALTR</sequence>
<keyword evidence="9" id="KW-1185">Reference proteome</keyword>
<dbReference type="Proteomes" id="UP000505377">
    <property type="component" value="Chromosome"/>
</dbReference>
<comment type="cofactor">
    <cofactor evidence="1">
        <name>FAD</name>
        <dbReference type="ChEBI" id="CHEBI:57692"/>
    </cofactor>
</comment>
<dbReference type="AlphaFoldDB" id="A0A6M6JI53"/>
<reference evidence="8 9" key="1">
    <citation type="submission" date="2020-05" db="EMBL/GenBank/DDBJ databases">
        <authorList>
            <person name="Mo P."/>
        </authorList>
    </citation>
    <scope>NUCLEOTIDE SEQUENCE [LARGE SCALE GENOMIC DNA]</scope>
    <source>
        <strain evidence="8 9">Gen01</strain>
    </source>
</reference>
<dbReference type="InterPro" id="IPR013786">
    <property type="entry name" value="AcylCoA_DH/ox_N"/>
</dbReference>
<organism evidence="8 9">
    <name type="scientific">Pseudonocardia broussonetiae</name>
    <dbReference type="NCBI Taxonomy" id="2736640"/>
    <lineage>
        <taxon>Bacteria</taxon>
        <taxon>Bacillati</taxon>
        <taxon>Actinomycetota</taxon>
        <taxon>Actinomycetes</taxon>
        <taxon>Pseudonocardiales</taxon>
        <taxon>Pseudonocardiaceae</taxon>
        <taxon>Pseudonocardia</taxon>
    </lineage>
</organism>
<dbReference type="InterPro" id="IPR009100">
    <property type="entry name" value="AcylCoA_DH/oxidase_NM_dom_sf"/>
</dbReference>
<dbReference type="InterPro" id="IPR009075">
    <property type="entry name" value="AcylCo_DH/oxidase_C"/>
</dbReference>
<evidence type="ECO:0000259" key="7">
    <source>
        <dbReference type="Pfam" id="PF02771"/>
    </source>
</evidence>
<accession>A0A6M6JI53</accession>
<dbReference type="GO" id="GO:0003995">
    <property type="term" value="F:acyl-CoA dehydrogenase activity"/>
    <property type="evidence" value="ECO:0007669"/>
    <property type="project" value="TreeGrafter"/>
</dbReference>
<evidence type="ECO:0000256" key="1">
    <source>
        <dbReference type="ARBA" id="ARBA00001974"/>
    </source>
</evidence>
<dbReference type="Gene3D" id="1.10.540.10">
    <property type="entry name" value="Acyl-CoA dehydrogenase/oxidase, N-terminal domain"/>
    <property type="match status" value="1"/>
</dbReference>
<keyword evidence="5" id="KW-0560">Oxidoreductase</keyword>
<evidence type="ECO:0000256" key="5">
    <source>
        <dbReference type="ARBA" id="ARBA00023002"/>
    </source>
</evidence>
<keyword evidence="4" id="KW-0274">FAD</keyword>
<dbReference type="Pfam" id="PF02771">
    <property type="entry name" value="Acyl-CoA_dh_N"/>
    <property type="match status" value="1"/>
</dbReference>
<dbReference type="PANTHER" id="PTHR43884:SF20">
    <property type="entry name" value="ACYL-COA DEHYDROGENASE FADE28"/>
    <property type="match status" value="1"/>
</dbReference>
<dbReference type="RefSeq" id="WP_172156921.1">
    <property type="nucleotide sequence ID" value="NZ_CP053564.1"/>
</dbReference>
<dbReference type="PANTHER" id="PTHR43884">
    <property type="entry name" value="ACYL-COA DEHYDROGENASE"/>
    <property type="match status" value="1"/>
</dbReference>
<evidence type="ECO:0000259" key="6">
    <source>
        <dbReference type="Pfam" id="PF00441"/>
    </source>
</evidence>
<comment type="similarity">
    <text evidence="2">Belongs to the acyl-CoA dehydrogenase family.</text>
</comment>
<dbReference type="InterPro" id="IPR037069">
    <property type="entry name" value="AcylCoA_DH/ox_N_sf"/>
</dbReference>
<feature type="domain" description="Acyl-CoA dehydrogenase/oxidase N-terminal" evidence="7">
    <location>
        <begin position="21"/>
        <end position="75"/>
    </location>
</feature>
<dbReference type="SUPFAM" id="SSF56645">
    <property type="entry name" value="Acyl-CoA dehydrogenase NM domain-like"/>
    <property type="match status" value="1"/>
</dbReference>
<feature type="domain" description="Acyl-CoA dehydrogenase/oxidase C-terminal" evidence="6">
    <location>
        <begin position="186"/>
        <end position="298"/>
    </location>
</feature>
<protein>
    <submittedName>
        <fullName evidence="8">Acyl-CoA/acyl-ACP dehydrogenase</fullName>
    </submittedName>
</protein>
<evidence type="ECO:0000313" key="8">
    <source>
        <dbReference type="EMBL" id="QJY46071.1"/>
    </source>
</evidence>
<proteinExistence type="inferred from homology"/>
<dbReference type="Gene3D" id="1.20.140.10">
    <property type="entry name" value="Butyryl-CoA Dehydrogenase, subunit A, domain 3"/>
    <property type="match status" value="1"/>
</dbReference>
<evidence type="ECO:0000256" key="3">
    <source>
        <dbReference type="ARBA" id="ARBA00022630"/>
    </source>
</evidence>
<dbReference type="GO" id="GO:0050660">
    <property type="term" value="F:flavin adenine dinucleotide binding"/>
    <property type="evidence" value="ECO:0007669"/>
    <property type="project" value="InterPro"/>
</dbReference>
<dbReference type="EMBL" id="CP053564">
    <property type="protein sequence ID" value="QJY46071.1"/>
    <property type="molecule type" value="Genomic_DNA"/>
</dbReference>
<name>A0A6M6JI53_9PSEU</name>
<keyword evidence="3" id="KW-0285">Flavoprotein</keyword>
<dbReference type="SUPFAM" id="SSF47203">
    <property type="entry name" value="Acyl-CoA dehydrogenase C-terminal domain-like"/>
    <property type="match status" value="1"/>
</dbReference>
<gene>
    <name evidence="8" type="ORF">HOP40_09865</name>
</gene>
<evidence type="ECO:0000313" key="9">
    <source>
        <dbReference type="Proteomes" id="UP000505377"/>
    </source>
</evidence>
<evidence type="ECO:0000256" key="2">
    <source>
        <dbReference type="ARBA" id="ARBA00009347"/>
    </source>
</evidence>
<evidence type="ECO:0000256" key="4">
    <source>
        <dbReference type="ARBA" id="ARBA00022827"/>
    </source>
</evidence>